<feature type="domain" description="GerMN" evidence="8">
    <location>
        <begin position="215"/>
        <end position="304"/>
    </location>
</feature>
<keyword evidence="1" id="KW-1003">Cell membrane</keyword>
<keyword evidence="2" id="KW-0732">Signal</keyword>
<dbReference type="SMART" id="SM00909">
    <property type="entry name" value="Germane"/>
    <property type="match status" value="1"/>
</dbReference>
<dbReference type="Pfam" id="PF10646">
    <property type="entry name" value="Germane"/>
    <property type="match status" value="1"/>
</dbReference>
<comment type="similarity">
    <text evidence="6">Belongs to the LpqB lipoprotein family.</text>
</comment>
<keyword evidence="7" id="KW-1133">Transmembrane helix</keyword>
<comment type="subcellular location">
    <subcellularLocation>
        <location evidence="6">Cell membrane</location>
        <topology evidence="6">Lipid-anchor</topology>
    </subcellularLocation>
</comment>
<protein>
    <recommendedName>
        <fullName evidence="6">Lipoprotein LpqB</fullName>
    </recommendedName>
</protein>
<evidence type="ECO:0000256" key="6">
    <source>
        <dbReference type="HAMAP-Rule" id="MF_01373"/>
    </source>
</evidence>
<feature type="transmembrane region" description="Helical" evidence="7">
    <location>
        <begin position="21"/>
        <end position="40"/>
    </location>
</feature>
<reference evidence="10" key="1">
    <citation type="journal article" date="2019" name="Int. J. Syst. Evol. Microbiol.">
        <title>The Global Catalogue of Microorganisms (GCM) 10K type strain sequencing project: providing services to taxonomists for standard genome sequencing and annotation.</title>
        <authorList>
            <consortium name="The Broad Institute Genomics Platform"/>
            <consortium name="The Broad Institute Genome Sequencing Center for Infectious Disease"/>
            <person name="Wu L."/>
            <person name="Ma J."/>
        </authorList>
    </citation>
    <scope>NUCLEOTIDE SEQUENCE [LARGE SCALE GENOMIC DNA]</scope>
    <source>
        <strain evidence="10">CCUG 50873</strain>
    </source>
</reference>
<keyword evidence="5" id="KW-0449">Lipoprotein</keyword>
<dbReference type="InterPro" id="IPR059026">
    <property type="entry name" value="LpqB_N"/>
</dbReference>
<keyword evidence="4" id="KW-0564">Palmitate</keyword>
<dbReference type="InterPro" id="IPR018910">
    <property type="entry name" value="LpqB_C"/>
</dbReference>
<evidence type="ECO:0000256" key="2">
    <source>
        <dbReference type="ARBA" id="ARBA00022729"/>
    </source>
</evidence>
<dbReference type="EMBL" id="JBHTIL010000001">
    <property type="protein sequence ID" value="MFD0924423.1"/>
    <property type="molecule type" value="Genomic_DNA"/>
</dbReference>
<evidence type="ECO:0000256" key="1">
    <source>
        <dbReference type="ARBA" id="ARBA00022475"/>
    </source>
</evidence>
<proteinExistence type="inferred from homology"/>
<dbReference type="Pfam" id="PF25976">
    <property type="entry name" value="LpqB_N"/>
    <property type="match status" value="1"/>
</dbReference>
<evidence type="ECO:0000259" key="8">
    <source>
        <dbReference type="SMART" id="SM00909"/>
    </source>
</evidence>
<dbReference type="RefSeq" id="WP_253647540.1">
    <property type="nucleotide sequence ID" value="NZ_BAAAMO010000002.1"/>
</dbReference>
<dbReference type="Proteomes" id="UP001597068">
    <property type="component" value="Unassembled WGS sequence"/>
</dbReference>
<name>A0ABW3G358_9NOCA</name>
<evidence type="ECO:0000256" key="7">
    <source>
        <dbReference type="SAM" id="Phobius"/>
    </source>
</evidence>
<keyword evidence="3 7" id="KW-0472">Membrane</keyword>
<organism evidence="9 10">
    <name type="scientific">Williamsia deligens</name>
    <dbReference type="NCBI Taxonomy" id="321325"/>
    <lineage>
        <taxon>Bacteria</taxon>
        <taxon>Bacillati</taxon>
        <taxon>Actinomycetota</taxon>
        <taxon>Actinomycetes</taxon>
        <taxon>Mycobacteriales</taxon>
        <taxon>Nocardiaceae</taxon>
        <taxon>Williamsia</taxon>
    </lineage>
</organism>
<dbReference type="InterPro" id="IPR019606">
    <property type="entry name" value="GerMN"/>
</dbReference>
<keyword evidence="10" id="KW-1185">Reference proteome</keyword>
<dbReference type="InterPro" id="IPR023959">
    <property type="entry name" value="LpqB"/>
</dbReference>
<dbReference type="HAMAP" id="MF_01373">
    <property type="entry name" value="LpqB_lipoprot"/>
    <property type="match status" value="1"/>
</dbReference>
<evidence type="ECO:0000256" key="4">
    <source>
        <dbReference type="ARBA" id="ARBA00023139"/>
    </source>
</evidence>
<evidence type="ECO:0000256" key="5">
    <source>
        <dbReference type="ARBA" id="ARBA00023288"/>
    </source>
</evidence>
<dbReference type="SUPFAM" id="SSF82171">
    <property type="entry name" value="DPP6 N-terminal domain-like"/>
    <property type="match status" value="1"/>
</dbReference>
<evidence type="ECO:0000313" key="9">
    <source>
        <dbReference type="EMBL" id="MFD0924423.1"/>
    </source>
</evidence>
<comment type="caution">
    <text evidence="9">The sequence shown here is derived from an EMBL/GenBank/DDBJ whole genome shotgun (WGS) entry which is preliminary data.</text>
</comment>
<sequence length="591" mass="60205">MSDLGGRATAGRRTVDRRRTAVLLILAVVATVLSGCVSIPTSSSPQPIGTLPSRGPSAAVPIPRAGMSPEALVRDFLKATANPGSNHQAARQYLTESAAAAWDDRGDALIVDQISVLTDTRTDDSYSVRVIADNTGALATDGHLAPSTGRVESSLRLTSVDGQWRIDGALPRGVMIDRTQFTSSYRTHEVYFPSPSGDRLVADPRWVYATGGSLADQVVDLVVGGPSAELAPAVDPVLPGSDSVRATVTSTGSGGRALRFAGLGGLDARGRALFAAQLIWSLSAADIPGPYVIEADGAPLDERYADGWTTADVATLDPSSSPRSATGLLVIRSGSLFRVSDTALTPVGGPLGSGGTVLSAAVSADGERVAAVTRTTTGQQLVLGDLNGPTTSVASGQVITRPSFGADRDTVWAVVDGQVQRFRRDATGAVTGGTPIASSGVAAVARGDITELQVSRDGARVAAIAGGVPVLGVVATAADGTVSLTGVRVAAFNIGSQTASLDWVSGDTVVMARRTSDSPIIQVTVDGTPAVGLLSGNLTPPVTAVVGDRSTLYAADARGVLRLGSTNGDPDQYWNEVGPTVGTGAVPVIAQ</sequence>
<evidence type="ECO:0000256" key="3">
    <source>
        <dbReference type="ARBA" id="ARBA00023136"/>
    </source>
</evidence>
<dbReference type="Pfam" id="PF10647">
    <property type="entry name" value="Gmad1"/>
    <property type="match status" value="1"/>
</dbReference>
<accession>A0ABW3G358</accession>
<keyword evidence="7" id="KW-0812">Transmembrane</keyword>
<gene>
    <name evidence="6" type="primary">lpqB</name>
    <name evidence="9" type="ORF">ACFQ04_01610</name>
</gene>
<evidence type="ECO:0000313" key="10">
    <source>
        <dbReference type="Proteomes" id="UP001597068"/>
    </source>
</evidence>